<evidence type="ECO:0000256" key="1">
    <source>
        <dbReference type="SAM" id="Coils"/>
    </source>
</evidence>
<gene>
    <name evidence="3" type="ORF">FHR27_001388</name>
</gene>
<dbReference type="AlphaFoldDB" id="A0A7Y9XK18"/>
<name>A0A7Y9XK18_9GAMM</name>
<proteinExistence type="predicted"/>
<organism evidence="3 4">
    <name type="scientific">Phytopseudomonas flavescens</name>
    <dbReference type="NCBI Taxonomy" id="29435"/>
    <lineage>
        <taxon>Bacteria</taxon>
        <taxon>Pseudomonadati</taxon>
        <taxon>Pseudomonadota</taxon>
        <taxon>Gammaproteobacteria</taxon>
        <taxon>Pseudomonadales</taxon>
        <taxon>Pseudomonadaceae</taxon>
        <taxon>Phytopseudomonas</taxon>
    </lineage>
</organism>
<dbReference type="Gene3D" id="3.40.50.300">
    <property type="entry name" value="P-loop containing nucleotide triphosphate hydrolases"/>
    <property type="match status" value="1"/>
</dbReference>
<feature type="domain" description="Protein CR006 P-loop" evidence="2">
    <location>
        <begin position="11"/>
        <end position="719"/>
    </location>
</feature>
<evidence type="ECO:0000313" key="4">
    <source>
        <dbReference type="Proteomes" id="UP000578688"/>
    </source>
</evidence>
<dbReference type="SUPFAM" id="SSF52540">
    <property type="entry name" value="P-loop containing nucleoside triphosphate hydrolases"/>
    <property type="match status" value="1"/>
</dbReference>
<dbReference type="EMBL" id="JACBYV010000001">
    <property type="protein sequence ID" value="NYH72778.1"/>
    <property type="molecule type" value="Genomic_DNA"/>
</dbReference>
<protein>
    <submittedName>
        <fullName evidence="3">Wobble nucleotide-excising tRNase</fullName>
    </submittedName>
</protein>
<keyword evidence="4" id="KW-1185">Reference proteome</keyword>
<dbReference type="InterPro" id="IPR026866">
    <property type="entry name" value="CR006_AAA"/>
</dbReference>
<feature type="coiled-coil region" evidence="1">
    <location>
        <begin position="375"/>
        <end position="429"/>
    </location>
</feature>
<sequence>MIESISLRDIATYGPTKPETLSNLKAINYFYGANGAGKTTVSRLILNPQISSTSQVIWSKNNPIPAHVYNNDFITTNFTDSKQFKGVFTLGQAQQAQLDRLDELQKERVRHDQFRNKSLEALGGVDGNGGKNAEKNTLEAKLVAKCWEQKVKHDADFQDAFVGVRNNRESFKNRVLLEKKNNTSTLVDLESLKKKAKVVYGEAPSPMSGVASLDLSRLIAYEQDPSLTKKIVGKEDVNISAMIQSLGSSDWVRQGMKFLEHTDDDCPFCQQKLPHDFEKNLEDYFDATFELDTKALSQYCENYNAAADSILSQANSIIAAACAHLDKEKLDLEFQTLNSIIQVNRQRLENKLARPSSAIELETVSSIQAGITGLIEAANAKVAEHNKLVAGLTVEQKKLAAEVWKYLVEVELKDTLADYEKEANGLDKAIAGINTSLGKANLDITAAEVEISEIEKSLTSVKPTVNAINKILRDFGFRGFSLDPACENNAYRLIRGNGSDAKATLSEGEKTFVTFLYFYHLLKGSITTSGISSDRIVVIDDPVSSLDSDVLFIVSSLIKQLFHEVREKGSNLKQIFVLTHNVHFHKEITFHPERKADKARPEETFWIIRKPADYSLVESHVINPIRTSYQLLWTELTKAPVSALTIQNTMRRILENYFKILGGINTQKLIEKFQGHEKTQCQSLISWVNDGSHYSPDELYVAIGDTMASSYMRIFYKVFREMGHMDHYRMMMGDHFVDLDPEEPPADQEDGNATLGPPLGVVVVSGSVGEVGAAPVVASPPPPILTWALQELPED</sequence>
<comment type="caution">
    <text evidence="3">The sequence shown here is derived from an EMBL/GenBank/DDBJ whole genome shotgun (WGS) entry which is preliminary data.</text>
</comment>
<dbReference type="InterPro" id="IPR027417">
    <property type="entry name" value="P-loop_NTPase"/>
</dbReference>
<dbReference type="RefSeq" id="WP_179538158.1">
    <property type="nucleotide sequence ID" value="NZ_JACBYV010000001.1"/>
</dbReference>
<evidence type="ECO:0000259" key="2">
    <source>
        <dbReference type="Pfam" id="PF13166"/>
    </source>
</evidence>
<evidence type="ECO:0000313" key="3">
    <source>
        <dbReference type="EMBL" id="NYH72778.1"/>
    </source>
</evidence>
<reference evidence="3 4" key="1">
    <citation type="submission" date="2020-07" db="EMBL/GenBank/DDBJ databases">
        <title>Genomic analyses of the natural microbiome of Caenorhabditis elegans.</title>
        <authorList>
            <person name="Samuel B."/>
        </authorList>
    </citation>
    <scope>NUCLEOTIDE SEQUENCE [LARGE SCALE GENOMIC DNA]</scope>
    <source>
        <strain evidence="3 4">BIGb0408</strain>
    </source>
</reference>
<accession>A0A7Y9XK18</accession>
<dbReference type="Proteomes" id="UP000578688">
    <property type="component" value="Unassembled WGS sequence"/>
</dbReference>
<keyword evidence="1" id="KW-0175">Coiled coil</keyword>
<dbReference type="Pfam" id="PF13166">
    <property type="entry name" value="AAA_13"/>
    <property type="match status" value="1"/>
</dbReference>